<keyword evidence="1" id="KW-0175">Coiled coil</keyword>
<dbReference type="PROSITE" id="PS50812">
    <property type="entry name" value="PWWP"/>
    <property type="match status" value="1"/>
</dbReference>
<dbReference type="SUPFAM" id="SSF63748">
    <property type="entry name" value="Tudor/PWWP/MBT"/>
    <property type="match status" value="1"/>
</dbReference>
<feature type="region of interest" description="Disordered" evidence="2">
    <location>
        <begin position="598"/>
        <end position="675"/>
    </location>
</feature>
<dbReference type="PANTHER" id="PTHR42851:SF12">
    <property type="entry name" value="PWWP DOMAIN PROTEIN"/>
    <property type="match status" value="1"/>
</dbReference>
<dbReference type="PANTHER" id="PTHR42851">
    <property type="entry name" value="ALDOLASE-RELATED"/>
    <property type="match status" value="1"/>
</dbReference>
<evidence type="ECO:0000256" key="2">
    <source>
        <dbReference type="SAM" id="MobiDB-lite"/>
    </source>
</evidence>
<feature type="coiled-coil region" evidence="1">
    <location>
        <begin position="705"/>
        <end position="732"/>
    </location>
</feature>
<feature type="region of interest" description="Disordered" evidence="2">
    <location>
        <begin position="13"/>
        <end position="85"/>
    </location>
</feature>
<dbReference type="Gene3D" id="2.30.30.140">
    <property type="match status" value="1"/>
</dbReference>
<dbReference type="SMART" id="SM00293">
    <property type="entry name" value="PWWP"/>
    <property type="match status" value="1"/>
</dbReference>
<evidence type="ECO:0000256" key="1">
    <source>
        <dbReference type="SAM" id="Coils"/>
    </source>
</evidence>
<proteinExistence type="predicted"/>
<sequence length="735" mass="81003">MATLDDIVAATEILARESESTMGGSGSKGEGNRGRVIDAKKDDGGCGGGGGGGGVDGNVSNVDSLDGVVGRNEKSEGQGSGEKPECEFSVGDFVWGKIKHHPWWPGQVYDPRDASEFAVKYSREDDHLLVAFFGDGSCSWCLPSQLVPFVENFEEMLKNNTSKSFHNAVKKATDAIGRVVESKMTCNCIRLDKRDGLARPVVDNAGVKAGVLMPEVDFNRLSIPKCEPEEMLEKLTHFAKNVSVDNVFELAVLRSRLSAFYRSKGGYQLPGYREPIPIEGLEDNNKNIVTQVASDFSVPIEVPINGPLDDEQAVNTEKSQTSADVKIYHRRKQKSVAELMLETKDAKPKGLKRVKVKEEPDVKKSASPLKRKKSNDKEVKEGGNKGASSTGKKGRKKKGEVFESPEITNEKLLDAGNSGVAKPKKIEVASAENTSGEAKEESEILTSPRERKKSKYLSPPYTNPIWRVGTSSIKIEPETDEITKNDQLDSPLVSKPIVEASKEKSYDGQLEMLETSVKTSSQTVENDNITTISISDVNVPVDELLSEIQFTALHPLHLRKEGSLNMVKSFTSALRSSTYLDGPNHKMYHQWELNREKESLPSQLGNQENDLSEEKAKSSGQKSTKAVKSKRTAAETSCPKNSAEKLERNTSSGGANEKISSSREKPQSSQPTDDFMKDVRITRQKVEIMIVILEKYHSKFSAEDKFRLKDEMKRLMDEVESVSEKVRAMAENSSL</sequence>
<evidence type="ECO:0000259" key="3">
    <source>
        <dbReference type="PROSITE" id="PS50812"/>
    </source>
</evidence>
<organism evidence="4 5">
    <name type="scientific">Buddleja alternifolia</name>
    <dbReference type="NCBI Taxonomy" id="168488"/>
    <lineage>
        <taxon>Eukaryota</taxon>
        <taxon>Viridiplantae</taxon>
        <taxon>Streptophyta</taxon>
        <taxon>Embryophyta</taxon>
        <taxon>Tracheophyta</taxon>
        <taxon>Spermatophyta</taxon>
        <taxon>Magnoliopsida</taxon>
        <taxon>eudicotyledons</taxon>
        <taxon>Gunneridae</taxon>
        <taxon>Pentapetalae</taxon>
        <taxon>asterids</taxon>
        <taxon>lamiids</taxon>
        <taxon>Lamiales</taxon>
        <taxon>Scrophulariaceae</taxon>
        <taxon>Buddlejeae</taxon>
        <taxon>Buddleja</taxon>
    </lineage>
</organism>
<dbReference type="CDD" id="cd05162">
    <property type="entry name" value="PWWP"/>
    <property type="match status" value="1"/>
</dbReference>
<feature type="domain" description="PWWP" evidence="3">
    <location>
        <begin position="90"/>
        <end position="152"/>
    </location>
</feature>
<dbReference type="AlphaFoldDB" id="A0AAV6Y037"/>
<feature type="compositionally biased region" description="Basic and acidic residues" evidence="2">
    <location>
        <begin position="71"/>
        <end position="85"/>
    </location>
</feature>
<accession>A0AAV6Y037</accession>
<feature type="region of interest" description="Disordered" evidence="2">
    <location>
        <begin position="341"/>
        <end position="460"/>
    </location>
</feature>
<reference evidence="4" key="1">
    <citation type="submission" date="2019-10" db="EMBL/GenBank/DDBJ databases">
        <authorList>
            <person name="Zhang R."/>
            <person name="Pan Y."/>
            <person name="Wang J."/>
            <person name="Ma R."/>
            <person name="Yu S."/>
        </authorList>
    </citation>
    <scope>NUCLEOTIDE SEQUENCE</scope>
    <source>
        <strain evidence="4">LA-IB0</strain>
        <tissue evidence="4">Leaf</tissue>
    </source>
</reference>
<keyword evidence="5" id="KW-1185">Reference proteome</keyword>
<dbReference type="EMBL" id="WHWC01000004">
    <property type="protein sequence ID" value="KAG8384835.1"/>
    <property type="molecule type" value="Genomic_DNA"/>
</dbReference>
<gene>
    <name evidence="4" type="ORF">BUALT_Bualt04G0159600</name>
</gene>
<evidence type="ECO:0000313" key="4">
    <source>
        <dbReference type="EMBL" id="KAG8384835.1"/>
    </source>
</evidence>
<feature type="compositionally biased region" description="Basic and acidic residues" evidence="2">
    <location>
        <begin position="30"/>
        <end position="44"/>
    </location>
</feature>
<name>A0AAV6Y037_9LAMI</name>
<dbReference type="Pfam" id="PF00855">
    <property type="entry name" value="PWWP"/>
    <property type="match status" value="1"/>
</dbReference>
<dbReference type="InterPro" id="IPR053063">
    <property type="entry name" value="PWWP_domain_containing_PDP"/>
</dbReference>
<dbReference type="InterPro" id="IPR000313">
    <property type="entry name" value="PWWP_dom"/>
</dbReference>
<feature type="compositionally biased region" description="Gly residues" evidence="2">
    <location>
        <begin position="45"/>
        <end position="56"/>
    </location>
</feature>
<dbReference type="Proteomes" id="UP000826271">
    <property type="component" value="Unassembled WGS sequence"/>
</dbReference>
<protein>
    <recommendedName>
        <fullName evidence="3">PWWP domain-containing protein</fullName>
    </recommendedName>
</protein>
<feature type="compositionally biased region" description="Polar residues" evidence="2">
    <location>
        <begin position="600"/>
        <end position="609"/>
    </location>
</feature>
<comment type="caution">
    <text evidence="4">The sequence shown here is derived from an EMBL/GenBank/DDBJ whole genome shotgun (WGS) entry which is preliminary data.</text>
</comment>
<evidence type="ECO:0000313" key="5">
    <source>
        <dbReference type="Proteomes" id="UP000826271"/>
    </source>
</evidence>